<gene>
    <name evidence="1" type="ORF">A464_3583</name>
</gene>
<dbReference type="EMBL" id="CP006608">
    <property type="protein sequence ID" value="AGR60767.1"/>
    <property type="molecule type" value="Genomic_DNA"/>
</dbReference>
<dbReference type="HOGENOM" id="CLU_3103546_0_0_6"/>
<protein>
    <submittedName>
        <fullName evidence="1">Uncharacterized protein</fullName>
    </submittedName>
</protein>
<reference evidence="1 2" key="1">
    <citation type="submission" date="2013-07" db="EMBL/GenBank/DDBJ databases">
        <title>Genome sequence of Salmonella bongori N268-08 - a rare clinical isolate.</title>
        <authorList>
            <person name="Marti R."/>
            <person name="Hagens S."/>
            <person name="Loessner M.J."/>
            <person name="Klumpp J."/>
        </authorList>
    </citation>
    <scope>NUCLEOTIDE SEQUENCE [LARGE SCALE GENOMIC DNA]</scope>
    <source>
        <strain evidence="1 2">N268-08</strain>
    </source>
</reference>
<organism evidence="1 2">
    <name type="scientific">Salmonella bongori N268-08</name>
    <dbReference type="NCBI Taxonomy" id="1197719"/>
    <lineage>
        <taxon>Bacteria</taxon>
        <taxon>Pseudomonadati</taxon>
        <taxon>Pseudomonadota</taxon>
        <taxon>Gammaproteobacteria</taxon>
        <taxon>Enterobacterales</taxon>
        <taxon>Enterobacteriaceae</taxon>
        <taxon>Salmonella</taxon>
    </lineage>
</organism>
<evidence type="ECO:0000313" key="1">
    <source>
        <dbReference type="EMBL" id="AGR60767.1"/>
    </source>
</evidence>
<dbReference type="Proteomes" id="UP000015042">
    <property type="component" value="Chromosome"/>
</dbReference>
<name>S5NKF9_SALBN</name>
<dbReference type="AlphaFoldDB" id="S5NKF9"/>
<dbReference type="PATRIC" id="fig|1197719.3.peg.3574"/>
<dbReference type="KEGG" id="sbz:A464_3583"/>
<proteinExistence type="predicted"/>
<accession>S5NKF9</accession>
<sequence>MLIKKEKASSIVKCRPDDDVSGLWVENVARPDKHCACAGWQRKRLIRLADD</sequence>
<evidence type="ECO:0000313" key="2">
    <source>
        <dbReference type="Proteomes" id="UP000015042"/>
    </source>
</evidence>